<dbReference type="EMBL" id="CAEZSE010000065">
    <property type="protein sequence ID" value="CAB4533898.1"/>
    <property type="molecule type" value="Genomic_DNA"/>
</dbReference>
<reference evidence="2" key="1">
    <citation type="submission" date="2020-05" db="EMBL/GenBank/DDBJ databases">
        <authorList>
            <person name="Chiriac C."/>
            <person name="Salcher M."/>
            <person name="Ghai R."/>
            <person name="Kavagutti S V."/>
        </authorList>
    </citation>
    <scope>NUCLEOTIDE SEQUENCE</scope>
</reference>
<accession>A0A6J6B629</accession>
<dbReference type="PANTHER" id="PTHR10587">
    <property type="entry name" value="GLYCOSYL TRANSFERASE-RELATED"/>
    <property type="match status" value="1"/>
</dbReference>
<evidence type="ECO:0000313" key="2">
    <source>
        <dbReference type="EMBL" id="CAB4533898.1"/>
    </source>
</evidence>
<evidence type="ECO:0000259" key="1">
    <source>
        <dbReference type="PROSITE" id="PS51677"/>
    </source>
</evidence>
<name>A0A6J6B629_9ZZZZ</name>
<protein>
    <submittedName>
        <fullName evidence="2">Unannotated protein</fullName>
    </submittedName>
</protein>
<proteinExistence type="predicted"/>
<dbReference type="GO" id="GO:0016810">
    <property type="term" value="F:hydrolase activity, acting on carbon-nitrogen (but not peptide) bonds"/>
    <property type="evidence" value="ECO:0007669"/>
    <property type="project" value="InterPro"/>
</dbReference>
<dbReference type="InterPro" id="IPR011330">
    <property type="entry name" value="Glyco_hydro/deAcase_b/a-brl"/>
</dbReference>
<dbReference type="Gene3D" id="3.20.20.370">
    <property type="entry name" value="Glycoside hydrolase/deacetylase"/>
    <property type="match status" value="1"/>
</dbReference>
<sequence length="231" mass="25897">MSVAAKLIRLAVSGLLLGSAGSSKPNFCLDSQHRKIKHPVYSANEVNVLSKIHTKDRVIFITIDDGVTVSDGLAKFIDENQLPITTFALAGELWRNRDWFTQRSNMTFGNHSNTHAHMTLIKPEQQIYEICRASQVIRNVTGERPVFFRPPGGSWNDEVRESVGRSGIKYLLMWNVQIYRGSTSMSGRKTLGPGDIILLHYTPSLESDLKILLTKMKQAGLRPALLSDYLK</sequence>
<dbReference type="PANTHER" id="PTHR10587:SF134">
    <property type="entry name" value="SECRETED PROTEIN"/>
    <property type="match status" value="1"/>
</dbReference>
<dbReference type="CDD" id="cd10917">
    <property type="entry name" value="CE4_NodB_like_6s_7s"/>
    <property type="match status" value="1"/>
</dbReference>
<gene>
    <name evidence="2" type="ORF">UFOPK1353_00527</name>
</gene>
<dbReference type="PROSITE" id="PS51677">
    <property type="entry name" value="NODB"/>
    <property type="match status" value="1"/>
</dbReference>
<dbReference type="GO" id="GO:0005975">
    <property type="term" value="P:carbohydrate metabolic process"/>
    <property type="evidence" value="ECO:0007669"/>
    <property type="project" value="InterPro"/>
</dbReference>
<organism evidence="2">
    <name type="scientific">freshwater metagenome</name>
    <dbReference type="NCBI Taxonomy" id="449393"/>
    <lineage>
        <taxon>unclassified sequences</taxon>
        <taxon>metagenomes</taxon>
        <taxon>ecological metagenomes</taxon>
    </lineage>
</organism>
<feature type="domain" description="NodB homology" evidence="1">
    <location>
        <begin position="57"/>
        <end position="231"/>
    </location>
</feature>
<dbReference type="InterPro" id="IPR050248">
    <property type="entry name" value="Polysacc_deacetylase_ArnD"/>
</dbReference>
<dbReference type="Pfam" id="PF01522">
    <property type="entry name" value="Polysacc_deac_1"/>
    <property type="match status" value="1"/>
</dbReference>
<dbReference type="InterPro" id="IPR002509">
    <property type="entry name" value="NODB_dom"/>
</dbReference>
<dbReference type="AlphaFoldDB" id="A0A6J6B629"/>
<dbReference type="SUPFAM" id="SSF88713">
    <property type="entry name" value="Glycoside hydrolase/deacetylase"/>
    <property type="match status" value="1"/>
</dbReference>